<dbReference type="Proteomes" id="UP001177021">
    <property type="component" value="Unassembled WGS sequence"/>
</dbReference>
<sequence>MIEPPSLLRNLFNGLHPKSSNFLLNIRSYNNMFSFTSIGGKIESDNSPGPPHFVISGQNYHQIGSLVPLPGQRPKFAQLYIYDTENEVSNRLSHFRSYELENPIDPILVQDLLQVMDGNNLLVEGFRMVRDFLQVDQAIPVSLRLFRGRQYDPRIYNVPHLDEVAALIVGDIGDEEDGRDIIVPKCGGFLQRIHETHPKYLPLQYPLLFPFGEDQYQENIPLNLLTTSCSEKKLVRVSLRAFIAYRLMERNLEDTVILKSRRLFQQFVVDLYSMIESQRLSYIRQNQPKIRSDFLSGIEEAVNRGDVVASSIGSRIVLPSSFTGGRRYMFNNCQDAMAICKKIGYPDLFLTFTCNPKWPEIQRHMDKCRNYAVYRPDISCRVFQIKLNEMMIDFRKGNFFGRVIASMYTIEFQKRGLPHAHILLWLDSRDKLHSAESIDSVICAELPDKNLFPKLYSTVCNFMVHGPCGSSFEASPCMKDKHCSKFYPKKFVPQTTFDANGYPVYRRRDFGQIVIKKEIVLDNRSVVPYNPKLLMKYQAHVNIEYCNKSNCIKYLFKYIHKGVDRVTAKLNLRDDECVDEIQQYYDCRFLSPSESIWRIFRYSIHNRYPSVMRLTFHEERKQSVVFNDSSDLTSVLSNNRNKPTMFLAWMEANKRYPHGRHLTYGQYPSMFTYDSDGRFWKPRKKGCSIGRLTFIPHSNRDLFYLRLLLNVKVGCTSYEDLRTVNGHVYDSFREACGALHLLDDDLEFIHAINEVALLGSGYSIRQMFAELLMSNTMSDPFNVWSQLKDVLVDGILFEKRKLLNDPDLVISSEELEQICLLDIDNFLRDNGKCLNDYDCMPKLHSSNNGRFNNILIENEFKYDYNEMKLLFQEHISNLNTQQMAAYHEIISMVDSGVGAMFFVDGYGGTGKTYLWKTISYKLRSEGKIVLNVASSGIASILLPGGRTAHSLFALPLALSKESCCKIVKNSDKAQLLIMASLIIWDEAPMINKLAFEAFDRTLKDLMSDIDMKNANLLFGGKTVVLGGDFRQILPVVPKGNRADIVHATINSSYLWRSCRVLRLLINMRLQYSSIQVENESVINFAKWILDIGDGKIGDIMDGESIVEIPHDILVHNITNPIGDIVDAIYPDFLKNMFVSNFFENRAILCPTLEVVEQVNNYVLSLIPGEDREYLSCDSVSRCDNDSIIDHRWITTEFLNEIKCSGLPNHSLILKIGVPVMLLRNVDVSAGLCNGTRLTVTYLGESVIGARIVTGKYVGNVVYLARMRLFPSDANVSISFQRRQFPLCVCFAMSINKSQGQTLSHVGLYLPRPVFTHGQLYVAISRVKSRSGLKILIVDDNGKPKTSTINVVYPEVFQKI</sequence>
<evidence type="ECO:0000313" key="2">
    <source>
        <dbReference type="Proteomes" id="UP001177021"/>
    </source>
</evidence>
<gene>
    <name evidence="1" type="ORF">MILVUS5_LOCUS35917</name>
</gene>
<comment type="caution">
    <text evidence="1">The sequence shown here is derived from an EMBL/GenBank/DDBJ whole genome shotgun (WGS) entry which is preliminary data.</text>
</comment>
<organism evidence="1 2">
    <name type="scientific">Trifolium pratense</name>
    <name type="common">Red clover</name>
    <dbReference type="NCBI Taxonomy" id="57577"/>
    <lineage>
        <taxon>Eukaryota</taxon>
        <taxon>Viridiplantae</taxon>
        <taxon>Streptophyta</taxon>
        <taxon>Embryophyta</taxon>
        <taxon>Tracheophyta</taxon>
        <taxon>Spermatophyta</taxon>
        <taxon>Magnoliopsida</taxon>
        <taxon>eudicotyledons</taxon>
        <taxon>Gunneridae</taxon>
        <taxon>Pentapetalae</taxon>
        <taxon>rosids</taxon>
        <taxon>fabids</taxon>
        <taxon>Fabales</taxon>
        <taxon>Fabaceae</taxon>
        <taxon>Papilionoideae</taxon>
        <taxon>50 kb inversion clade</taxon>
        <taxon>NPAAA clade</taxon>
        <taxon>Hologalegina</taxon>
        <taxon>IRL clade</taxon>
        <taxon>Trifolieae</taxon>
        <taxon>Trifolium</taxon>
    </lineage>
</organism>
<reference evidence="1" key="1">
    <citation type="submission" date="2023-10" db="EMBL/GenBank/DDBJ databases">
        <authorList>
            <person name="Rodriguez Cubillos JULIANA M."/>
            <person name="De Vega J."/>
        </authorList>
    </citation>
    <scope>NUCLEOTIDE SEQUENCE</scope>
</reference>
<protein>
    <submittedName>
        <fullName evidence="1">Uncharacterized protein</fullName>
    </submittedName>
</protein>
<evidence type="ECO:0000313" key="1">
    <source>
        <dbReference type="EMBL" id="CAJ2672259.1"/>
    </source>
</evidence>
<dbReference type="EMBL" id="CASHSV030000615">
    <property type="protein sequence ID" value="CAJ2672259.1"/>
    <property type="molecule type" value="Genomic_DNA"/>
</dbReference>
<name>A0ACB0LRZ5_TRIPR</name>
<accession>A0ACB0LRZ5</accession>
<proteinExistence type="predicted"/>
<keyword evidence="2" id="KW-1185">Reference proteome</keyword>